<dbReference type="PROSITE" id="PS50887">
    <property type="entry name" value="GGDEF"/>
    <property type="match status" value="1"/>
</dbReference>
<comment type="catalytic activity">
    <reaction evidence="5">
        <text>2 GTP = 3',3'-c-di-GMP + 2 diphosphate</text>
        <dbReference type="Rhea" id="RHEA:24898"/>
        <dbReference type="ChEBI" id="CHEBI:33019"/>
        <dbReference type="ChEBI" id="CHEBI:37565"/>
        <dbReference type="ChEBI" id="CHEBI:58805"/>
        <dbReference type="EC" id="2.7.7.65"/>
    </reaction>
</comment>
<feature type="transmembrane region" description="Helical" evidence="6">
    <location>
        <begin position="254"/>
        <end position="277"/>
    </location>
</feature>
<dbReference type="Pfam" id="PF00990">
    <property type="entry name" value="GGDEF"/>
    <property type="match status" value="1"/>
</dbReference>
<proteinExistence type="predicted"/>
<dbReference type="Gene3D" id="3.30.70.270">
    <property type="match status" value="1"/>
</dbReference>
<organism evidence="8 9">
    <name type="scientific">[Enterobacter] lignolyticus</name>
    <dbReference type="NCBI Taxonomy" id="1334193"/>
    <lineage>
        <taxon>Bacteria</taxon>
        <taxon>Pseudomonadati</taxon>
        <taxon>Pseudomonadota</taxon>
        <taxon>Gammaproteobacteria</taxon>
        <taxon>Enterobacterales</taxon>
        <taxon>Enterobacteriaceae</taxon>
        <taxon>Pluralibacter</taxon>
    </lineage>
</organism>
<dbReference type="InterPro" id="IPR000160">
    <property type="entry name" value="GGDEF_dom"/>
</dbReference>
<dbReference type="SMART" id="SM00267">
    <property type="entry name" value="GGDEF"/>
    <property type="match status" value="1"/>
</dbReference>
<dbReference type="Pfam" id="PF17158">
    <property type="entry name" value="MASE4"/>
    <property type="match status" value="1"/>
</dbReference>
<dbReference type="CDD" id="cd01949">
    <property type="entry name" value="GGDEF"/>
    <property type="match status" value="1"/>
</dbReference>
<accession>A0A806XAB1</accession>
<dbReference type="GO" id="GO:0005525">
    <property type="term" value="F:GTP binding"/>
    <property type="evidence" value="ECO:0007669"/>
    <property type="project" value="UniProtKB-KW"/>
</dbReference>
<dbReference type="OrthoDB" id="9812260at2"/>
<evidence type="ECO:0000259" key="7">
    <source>
        <dbReference type="PROSITE" id="PS50887"/>
    </source>
</evidence>
<dbReference type="GO" id="GO:0052621">
    <property type="term" value="F:diguanylate cyclase activity"/>
    <property type="evidence" value="ECO:0007669"/>
    <property type="project" value="UniProtKB-EC"/>
</dbReference>
<dbReference type="InterPro" id="IPR029787">
    <property type="entry name" value="Nucleotide_cyclase"/>
</dbReference>
<keyword evidence="4" id="KW-0547">Nucleotide-binding</keyword>
<evidence type="ECO:0000256" key="5">
    <source>
        <dbReference type="ARBA" id="ARBA00034247"/>
    </source>
</evidence>
<dbReference type="AlphaFoldDB" id="A0A806XAB1"/>
<evidence type="ECO:0000256" key="4">
    <source>
        <dbReference type="ARBA" id="ARBA00023134"/>
    </source>
</evidence>
<dbReference type="SUPFAM" id="SSF55073">
    <property type="entry name" value="Nucleotide cyclase"/>
    <property type="match status" value="1"/>
</dbReference>
<dbReference type="PANTHER" id="PTHR45138:SF9">
    <property type="entry name" value="DIGUANYLATE CYCLASE DGCM-RELATED"/>
    <property type="match status" value="1"/>
</dbReference>
<reference evidence="9" key="1">
    <citation type="submission" date="2015-10" db="EMBL/GenBank/DDBJ databases">
        <title>Complete Genome Sequencing of Klebsiella sp. strain G5.</title>
        <authorList>
            <person name="Chan K.-G."/>
            <person name="Chen J.-W."/>
        </authorList>
    </citation>
    <scope>NUCLEOTIDE SEQUENCE [LARGE SCALE GENOMIC DNA]</scope>
    <source>
        <strain evidence="9">G5</strain>
    </source>
</reference>
<dbReference type="Proteomes" id="UP000069162">
    <property type="component" value="Chromosome"/>
</dbReference>
<dbReference type="GO" id="GO:0005886">
    <property type="term" value="C:plasma membrane"/>
    <property type="evidence" value="ECO:0007669"/>
    <property type="project" value="TreeGrafter"/>
</dbReference>
<keyword evidence="6" id="KW-0472">Membrane</keyword>
<dbReference type="PANTHER" id="PTHR45138">
    <property type="entry name" value="REGULATORY COMPONENTS OF SENSORY TRANSDUCTION SYSTEM"/>
    <property type="match status" value="1"/>
</dbReference>
<evidence type="ECO:0000256" key="6">
    <source>
        <dbReference type="SAM" id="Phobius"/>
    </source>
</evidence>
<evidence type="ECO:0000256" key="1">
    <source>
        <dbReference type="ARBA" id="ARBA00001946"/>
    </source>
</evidence>
<gene>
    <name evidence="8" type="ORF">AO703_11245</name>
</gene>
<sequence>MPVPTLIPLRRLFFFLCICAVSIIALYSVSHVIVYHIPLTTTVLFPVMTIFLMVFHLMIAGFMVMKYLCDKSRLYHIAIACAFSGATLFMLGTLSSYPDWLTCSPAARINYNDALIYYFFRNVLMAVLFLAAVILFKYRKHNMHTRSNHIIILSVIVSFTLAMLVLSWFVSSHYEGINVAFIDNMTLAFTPLWQKATGGLLITMWLVTLIAMLIITRLRNIFWFSGCFFCVFYIFTLTILLLSPVGESNNWYQARMFETIATLFLIFVLLGDVFTLYKDSNNKYQNSYQNSIRDPMTQLYNRSYFYDSLTQTIARVTPQQPASVIVCDLDHFKRINDSYGHLQGDKVIQFVASILQDSVRENDLAARIGGEEFALLLVNTSSEEAYRVAERIRLIISEHDAQSSSGSFPEKITISMGVFTTTSAGLGVEVCVQCADEAMYQAKENGRNRVVTWQPER</sequence>
<feature type="transmembrane region" description="Helical" evidence="6">
    <location>
        <begin position="12"/>
        <end position="37"/>
    </location>
</feature>
<feature type="transmembrane region" description="Helical" evidence="6">
    <location>
        <begin position="74"/>
        <end position="95"/>
    </location>
</feature>
<evidence type="ECO:0000256" key="3">
    <source>
        <dbReference type="ARBA" id="ARBA00012528"/>
    </source>
</evidence>
<keyword evidence="4" id="KW-0342">GTP-binding</keyword>
<dbReference type="EMBL" id="CP012871">
    <property type="protein sequence ID" value="ALR78918.1"/>
    <property type="molecule type" value="Genomic_DNA"/>
</dbReference>
<name>A0A806XAB1_9ENTR</name>
<feature type="transmembrane region" description="Helical" evidence="6">
    <location>
        <begin position="115"/>
        <end position="138"/>
    </location>
</feature>
<feature type="transmembrane region" description="Helical" evidence="6">
    <location>
        <begin position="192"/>
        <end position="214"/>
    </location>
</feature>
<dbReference type="InterPro" id="IPR050469">
    <property type="entry name" value="Diguanylate_Cyclase"/>
</dbReference>
<dbReference type="GO" id="GO:1902201">
    <property type="term" value="P:negative regulation of bacterial-type flagellum-dependent cell motility"/>
    <property type="evidence" value="ECO:0007669"/>
    <property type="project" value="TreeGrafter"/>
</dbReference>
<protein>
    <recommendedName>
        <fullName evidence="3">diguanylate cyclase</fullName>
        <ecNumber evidence="3">2.7.7.65</ecNumber>
    </recommendedName>
</protein>
<dbReference type="GO" id="GO:0043709">
    <property type="term" value="P:cell adhesion involved in single-species biofilm formation"/>
    <property type="evidence" value="ECO:0007669"/>
    <property type="project" value="TreeGrafter"/>
</dbReference>
<feature type="transmembrane region" description="Helical" evidence="6">
    <location>
        <begin position="221"/>
        <end position="242"/>
    </location>
</feature>
<dbReference type="EC" id="2.7.7.65" evidence="3"/>
<keyword evidence="6" id="KW-0812">Transmembrane</keyword>
<evidence type="ECO:0000313" key="9">
    <source>
        <dbReference type="Proteomes" id="UP000069162"/>
    </source>
</evidence>
<dbReference type="KEGG" id="kle:AO703_11245"/>
<comment type="cofactor">
    <cofactor evidence="1">
        <name>Mg(2+)</name>
        <dbReference type="ChEBI" id="CHEBI:18420"/>
    </cofactor>
</comment>
<feature type="transmembrane region" description="Helical" evidence="6">
    <location>
        <begin position="150"/>
        <end position="172"/>
    </location>
</feature>
<evidence type="ECO:0000256" key="2">
    <source>
        <dbReference type="ARBA" id="ARBA00004665"/>
    </source>
</evidence>
<dbReference type="NCBIfam" id="TIGR00254">
    <property type="entry name" value="GGDEF"/>
    <property type="match status" value="1"/>
</dbReference>
<dbReference type="InterPro" id="IPR033424">
    <property type="entry name" value="MASE4"/>
</dbReference>
<dbReference type="FunFam" id="3.30.70.270:FF:000001">
    <property type="entry name" value="Diguanylate cyclase domain protein"/>
    <property type="match status" value="1"/>
</dbReference>
<evidence type="ECO:0000313" key="8">
    <source>
        <dbReference type="EMBL" id="ALR78918.1"/>
    </source>
</evidence>
<feature type="transmembrane region" description="Helical" evidence="6">
    <location>
        <begin position="43"/>
        <end position="62"/>
    </location>
</feature>
<comment type="pathway">
    <text evidence="2">Purine metabolism; 3',5'-cyclic di-GMP biosynthesis.</text>
</comment>
<keyword evidence="6" id="KW-1133">Transmembrane helix</keyword>
<feature type="domain" description="GGDEF" evidence="7">
    <location>
        <begin position="320"/>
        <end position="455"/>
    </location>
</feature>
<dbReference type="InterPro" id="IPR043128">
    <property type="entry name" value="Rev_trsase/Diguanyl_cyclase"/>
</dbReference>
<dbReference type="RefSeq" id="WP_062742487.1">
    <property type="nucleotide sequence ID" value="NZ_CP012871.1"/>
</dbReference>